<evidence type="ECO:0008006" key="3">
    <source>
        <dbReference type="Google" id="ProtNLM"/>
    </source>
</evidence>
<keyword evidence="2" id="KW-1185">Reference proteome</keyword>
<dbReference type="PANTHER" id="PTHR35532">
    <property type="entry name" value="SIMILAR TO POLYHYDROXYALKANOATE DEPOLYMERASE"/>
    <property type="match status" value="1"/>
</dbReference>
<evidence type="ECO:0000313" key="1">
    <source>
        <dbReference type="EMBL" id="SEG29604.1"/>
    </source>
</evidence>
<dbReference type="RefSeq" id="WP_160034773.1">
    <property type="nucleotide sequence ID" value="NZ_FNVS01000034.1"/>
</dbReference>
<feature type="non-terminal residue" evidence="1">
    <location>
        <position position="1"/>
    </location>
</feature>
<dbReference type="EMBL" id="FNVS01000034">
    <property type="protein sequence ID" value="SEG29604.1"/>
    <property type="molecule type" value="Genomic_DNA"/>
</dbReference>
<protein>
    <recommendedName>
        <fullName evidence="3">F5/8 type C domain-containing protein</fullName>
    </recommendedName>
</protein>
<organism evidence="1 2">
    <name type="scientific">Parabacteroides chinchillae</name>
    <dbReference type="NCBI Taxonomy" id="871327"/>
    <lineage>
        <taxon>Bacteria</taxon>
        <taxon>Pseudomonadati</taxon>
        <taxon>Bacteroidota</taxon>
        <taxon>Bacteroidia</taxon>
        <taxon>Bacteroidales</taxon>
        <taxon>Tannerellaceae</taxon>
        <taxon>Parabacteroides</taxon>
    </lineage>
</organism>
<dbReference type="Proteomes" id="UP000236725">
    <property type="component" value="Unassembled WGS sequence"/>
</dbReference>
<dbReference type="Gene3D" id="2.60.120.260">
    <property type="entry name" value="Galactose-binding domain-like"/>
    <property type="match status" value="1"/>
</dbReference>
<name>A0A8G2BZ65_9BACT</name>
<comment type="caution">
    <text evidence="1">The sequence shown here is derived from an EMBL/GenBank/DDBJ whole genome shotgun (WGS) entry which is preliminary data.</text>
</comment>
<gene>
    <name evidence="1" type="ORF">SAMN05444001_1341</name>
</gene>
<evidence type="ECO:0000313" key="2">
    <source>
        <dbReference type="Proteomes" id="UP000236725"/>
    </source>
</evidence>
<accession>A0A8G2BZ65</accession>
<dbReference type="PANTHER" id="PTHR35532:SF5">
    <property type="entry name" value="CARBOHYDRATE-BINDING DOMAIN-CONTAINING PROTEIN"/>
    <property type="match status" value="1"/>
</dbReference>
<proteinExistence type="predicted"/>
<dbReference type="AlphaFoldDB" id="A0A8G2BZ65"/>
<reference evidence="1 2" key="1">
    <citation type="submission" date="2016-10" db="EMBL/GenBank/DDBJ databases">
        <authorList>
            <person name="Varghese N."/>
            <person name="Submissions S."/>
        </authorList>
    </citation>
    <scope>NUCLEOTIDE SEQUENCE [LARGE SCALE GENOMIC DNA]</scope>
    <source>
        <strain evidence="1 2">DSM 29073</strain>
    </source>
</reference>
<sequence length="568" mass="66292">WARETRAFGENIRINISPLSMQQDISTIKADWLIKEIDLAFNAWQENKYTKDISFEDFCSTILPYRFQNGVCLDDARQIFYKRHQGYFNDSTKTIQEMVDSLSYQYSFLQYNYNAAASVPIYSAATFEYIKRGLCEQMTWYNCLLFSALGMAVAIDFVPEWGNRNEAHSWNTIIINRESHPFEPFYDNDRWKYKRIYNNECFDLVWGKFRLPKVYRHTYEFNIEGPIADQKISSYDIPALFKNPRIKDVSSQYFKTADVSLEITEDIPDKTNYCYLCVYSFEGWIPVQWGKIGRNKQVTFKDMGRDIAYLPAFYKNGTIIPAAPLFILKQDGSVEKLECANTKTDITIRTPKPYLYKNLIADNKKPLIGGQFIGSNDPGNAESQYESLFTLTDSMDMWTNDIKISCKEPYRYIRFLPPSDTISLCEVVFKERQNGRLIEIPNVKVSANVKGFKDDETLNMLTDHLSATGFKGVFRKKKERQQGIIFDLGKPCKLEQISYIPYKKNEVADSLDFELYYWDNEWKSAGAIKGNNNFITFKQIPQNTIYKVIAPKIQERIFTYSNGIINWF</sequence>